<accession>A0A163ATB0</accession>
<dbReference type="OrthoDB" id="202840at2759"/>
<dbReference type="VEuPathDB" id="FungiDB:PHYBLDRAFT_186464"/>
<dbReference type="AlphaFoldDB" id="A0A163ATB0"/>
<dbReference type="Gene3D" id="1.20.1050.10">
    <property type="match status" value="1"/>
</dbReference>
<dbReference type="SUPFAM" id="SSF52833">
    <property type="entry name" value="Thioredoxin-like"/>
    <property type="match status" value="1"/>
</dbReference>
<dbReference type="SUPFAM" id="SSF47616">
    <property type="entry name" value="GST C-terminal domain-like"/>
    <property type="match status" value="1"/>
</dbReference>
<dbReference type="GO" id="GO:0005737">
    <property type="term" value="C:cytoplasm"/>
    <property type="evidence" value="ECO:0007669"/>
    <property type="project" value="InterPro"/>
</dbReference>
<dbReference type="GO" id="GO:0045174">
    <property type="term" value="F:glutathione dehydrogenase (ascorbate) activity"/>
    <property type="evidence" value="ECO:0007669"/>
    <property type="project" value="UniProtKB-ARBA"/>
</dbReference>
<dbReference type="InterPro" id="IPR041695">
    <property type="entry name" value="GST_C_5"/>
</dbReference>
<evidence type="ECO:0000313" key="4">
    <source>
        <dbReference type="EMBL" id="OAD75641.1"/>
    </source>
</evidence>
<dbReference type="RefSeq" id="XP_018293681.1">
    <property type="nucleotide sequence ID" value="XM_018439249.1"/>
</dbReference>
<dbReference type="InterPro" id="IPR040079">
    <property type="entry name" value="Glutathione_S-Trfase"/>
</dbReference>
<feature type="domain" description="GST C-terminal" evidence="3">
    <location>
        <begin position="88"/>
        <end position="226"/>
    </location>
</feature>
<dbReference type="InParanoid" id="A0A163ATB0"/>
<dbReference type="PROSITE" id="PS50404">
    <property type="entry name" value="GST_NTER"/>
    <property type="match status" value="1"/>
</dbReference>
<dbReference type="GeneID" id="29000155"/>
<dbReference type="PANTHER" id="PTHR43968">
    <property type="match status" value="1"/>
</dbReference>
<dbReference type="PRINTS" id="PR01625">
    <property type="entry name" value="GSTRNSFRASEO"/>
</dbReference>
<protein>
    <recommendedName>
        <fullName evidence="6">Glutathione S-transferase</fullName>
    </recommendedName>
</protein>
<dbReference type="CDD" id="cd00570">
    <property type="entry name" value="GST_N_family"/>
    <property type="match status" value="1"/>
</dbReference>
<dbReference type="PROSITE" id="PS50405">
    <property type="entry name" value="GST_CTER"/>
    <property type="match status" value="1"/>
</dbReference>
<reference evidence="5" key="1">
    <citation type="submission" date="2015-06" db="EMBL/GenBank/DDBJ databases">
        <title>Expansion of signal transduction pathways in fungi by whole-genome duplication.</title>
        <authorList>
            <consortium name="DOE Joint Genome Institute"/>
            <person name="Corrochano L.M."/>
            <person name="Kuo A."/>
            <person name="Marcet-Houben M."/>
            <person name="Polaino S."/>
            <person name="Salamov A."/>
            <person name="Villalobos J.M."/>
            <person name="Alvarez M.I."/>
            <person name="Avalos J."/>
            <person name="Benito E.P."/>
            <person name="Benoit I."/>
            <person name="Burger G."/>
            <person name="Camino L.P."/>
            <person name="Canovas D."/>
            <person name="Cerda-Olmedo E."/>
            <person name="Cheng J.-F."/>
            <person name="Dominguez A."/>
            <person name="Elias M."/>
            <person name="Eslava A.P."/>
            <person name="Glaser F."/>
            <person name="Grimwood J."/>
            <person name="Gutierrez G."/>
            <person name="Heitman J."/>
            <person name="Henrissat B."/>
            <person name="Iturriaga E.A."/>
            <person name="Lang B.F."/>
            <person name="Lavin J.L."/>
            <person name="Lee S."/>
            <person name="Li W."/>
            <person name="Lindquist E."/>
            <person name="Lopez-Garcia S."/>
            <person name="Luque E.M."/>
            <person name="Marcos A.T."/>
            <person name="Martin J."/>
            <person name="McCluskey K."/>
            <person name="Medina H.R."/>
            <person name="Miralles-Duran A."/>
            <person name="Miyazaki A."/>
            <person name="Munoz-Torres E."/>
            <person name="Oguiza J.A."/>
            <person name="Ohm R."/>
            <person name="Olmedo M."/>
            <person name="Orejas M."/>
            <person name="Ortiz-Castellanos L."/>
            <person name="Pisabarro A.G."/>
            <person name="Rodriguez-Romero J."/>
            <person name="Ruiz-Herrera J."/>
            <person name="Ruiz-Vazquez R."/>
            <person name="Sanz C."/>
            <person name="Schackwitz W."/>
            <person name="Schmutz J."/>
            <person name="Shahriari M."/>
            <person name="Shelest E."/>
            <person name="Silva-Franco F."/>
            <person name="Soanes D."/>
            <person name="Syed K."/>
            <person name="Tagua V.G."/>
            <person name="Talbot N.J."/>
            <person name="Thon M."/>
            <person name="De vries R.P."/>
            <person name="Wiebenga A."/>
            <person name="Yadav J.S."/>
            <person name="Braun E.L."/>
            <person name="Baker S."/>
            <person name="Garre V."/>
            <person name="Horwitz B."/>
            <person name="Torres-Martinez S."/>
            <person name="Idnurm A."/>
            <person name="Herrera-Estrella A."/>
            <person name="Gabaldon T."/>
            <person name="Grigoriev I.V."/>
        </authorList>
    </citation>
    <scope>NUCLEOTIDE SEQUENCE [LARGE SCALE GENOMIC DNA]</scope>
    <source>
        <strain evidence="5">NRRL 1555(-)</strain>
    </source>
</reference>
<dbReference type="PANTHER" id="PTHR43968:SF6">
    <property type="entry name" value="GLUTATHIONE S-TRANSFERASE OMEGA"/>
    <property type="match status" value="1"/>
</dbReference>
<dbReference type="SFLD" id="SFLDS00019">
    <property type="entry name" value="Glutathione_Transferase_(cytos"/>
    <property type="match status" value="1"/>
</dbReference>
<evidence type="ECO:0000259" key="2">
    <source>
        <dbReference type="PROSITE" id="PS50404"/>
    </source>
</evidence>
<dbReference type="STRING" id="763407.A0A163ATB0"/>
<dbReference type="InterPro" id="IPR005442">
    <property type="entry name" value="GST_omega"/>
</dbReference>
<dbReference type="InterPro" id="IPR004045">
    <property type="entry name" value="Glutathione_S-Trfase_N"/>
</dbReference>
<evidence type="ECO:0000259" key="3">
    <source>
        <dbReference type="PROSITE" id="PS50405"/>
    </source>
</evidence>
<gene>
    <name evidence="4" type="ORF">PHYBLDRAFT_186464</name>
</gene>
<dbReference type="EMBL" id="KV440977">
    <property type="protein sequence ID" value="OAD75641.1"/>
    <property type="molecule type" value="Genomic_DNA"/>
</dbReference>
<dbReference type="InterPro" id="IPR050983">
    <property type="entry name" value="GST_Omega/HSP26"/>
</dbReference>
<feature type="domain" description="GST N-terminal" evidence="2">
    <location>
        <begin position="5"/>
        <end position="83"/>
    </location>
</feature>
<evidence type="ECO:0000256" key="1">
    <source>
        <dbReference type="ARBA" id="ARBA00023002"/>
    </source>
</evidence>
<evidence type="ECO:0008006" key="6">
    <source>
        <dbReference type="Google" id="ProtNLM"/>
    </source>
</evidence>
<proteinExistence type="predicted"/>
<organism evidence="4 5">
    <name type="scientific">Phycomyces blakesleeanus (strain ATCC 8743b / DSM 1359 / FGSC 10004 / NBRC 33097 / NRRL 1555)</name>
    <dbReference type="NCBI Taxonomy" id="763407"/>
    <lineage>
        <taxon>Eukaryota</taxon>
        <taxon>Fungi</taxon>
        <taxon>Fungi incertae sedis</taxon>
        <taxon>Mucoromycota</taxon>
        <taxon>Mucoromycotina</taxon>
        <taxon>Mucoromycetes</taxon>
        <taxon>Mucorales</taxon>
        <taxon>Phycomycetaceae</taxon>
        <taxon>Phycomyces</taxon>
    </lineage>
</organism>
<dbReference type="Proteomes" id="UP000077315">
    <property type="component" value="Unassembled WGS sequence"/>
</dbReference>
<dbReference type="SFLD" id="SFLDG00358">
    <property type="entry name" value="Main_(cytGST)"/>
    <property type="match status" value="1"/>
</dbReference>
<dbReference type="InterPro" id="IPR010987">
    <property type="entry name" value="Glutathione-S-Trfase_C-like"/>
</dbReference>
<dbReference type="InterPro" id="IPR036249">
    <property type="entry name" value="Thioredoxin-like_sf"/>
</dbReference>
<dbReference type="PROSITE" id="PS51354">
    <property type="entry name" value="GLUTAREDOXIN_2"/>
    <property type="match status" value="1"/>
</dbReference>
<name>A0A163ATB0_PHYB8</name>
<dbReference type="InterPro" id="IPR036282">
    <property type="entry name" value="Glutathione-S-Trfase_C_sf"/>
</dbReference>
<dbReference type="Pfam" id="PF16865">
    <property type="entry name" value="GST_C_5"/>
    <property type="match status" value="1"/>
</dbReference>
<keyword evidence="1" id="KW-0560">Oxidoreductase</keyword>
<sequence>MSAERKIVFYNFPGCPYAQRAAITLNETGAKFEEVYIDLANKPEWYHKVNPELKVPAITIDGKTFAESLVIIELLSDLYPEKRLLPSDPFKRASIRFAIEYFATKISSPWYKVLFNYGDETKEGFIKETEAGFTRLGELLREQSETGPYFLGEEYSLADVAIAPFLGRVLLTFKHWVGDYKHKAIQNDKRLEAFVEGILSRPSFKETIKSEEYLIEHFQARFKLPPSGIN</sequence>
<dbReference type="Pfam" id="PF13417">
    <property type="entry name" value="GST_N_3"/>
    <property type="match status" value="1"/>
</dbReference>
<dbReference type="Gene3D" id="3.40.30.10">
    <property type="entry name" value="Glutaredoxin"/>
    <property type="match status" value="1"/>
</dbReference>
<evidence type="ECO:0000313" key="5">
    <source>
        <dbReference type="Proteomes" id="UP000077315"/>
    </source>
</evidence>
<keyword evidence="5" id="KW-1185">Reference proteome</keyword>
<dbReference type="GO" id="GO:0004364">
    <property type="term" value="F:glutathione transferase activity"/>
    <property type="evidence" value="ECO:0007669"/>
    <property type="project" value="InterPro"/>
</dbReference>